<feature type="binding site" evidence="19">
    <location>
        <position position="241"/>
    </location>
    <ligand>
        <name>Mg(2+)</name>
        <dbReference type="ChEBI" id="CHEBI:18420"/>
        <label>1</label>
    </ligand>
</feature>
<keyword evidence="8 17" id="KW-0436">Ligase</keyword>
<dbReference type="InterPro" id="IPR018109">
    <property type="entry name" value="Folylpolyglutamate_synth_CS"/>
</dbReference>
<evidence type="ECO:0000256" key="1">
    <source>
        <dbReference type="ARBA" id="ARBA00004273"/>
    </source>
</evidence>
<keyword evidence="15" id="KW-0472">Membrane</keyword>
<dbReference type="Gene3D" id="3.40.1190.10">
    <property type="entry name" value="Mur-like, catalytic domain"/>
    <property type="match status" value="1"/>
</dbReference>
<proteinExistence type="inferred from homology"/>
<dbReference type="GO" id="GO:0006730">
    <property type="term" value="P:one-carbon metabolic process"/>
    <property type="evidence" value="ECO:0007669"/>
    <property type="project" value="UniProtKB-KW"/>
</dbReference>
<dbReference type="SUPFAM" id="SSF53244">
    <property type="entry name" value="MurD-like peptide ligases, peptide-binding domain"/>
    <property type="match status" value="1"/>
</dbReference>
<dbReference type="EC" id="6.3.2.17" evidence="17"/>
<evidence type="ECO:0000256" key="18">
    <source>
        <dbReference type="PIRSR" id="PIRSR038895-1"/>
    </source>
</evidence>
<sequence>MRPYASLLHRLAPIQPKTLPLPSLNRTMSTNTTTTGDRSYGSAISLLNSLQSNASVIDNIRKTGGKNGEAQMGETVEYLERLGYKPSDLNALNVLHITGTKGKGSTSAFVDSLLRHIEPSAKTGLYTSPHMVAVRERIRLNGTPLDEETFARYFFEVWDRLENNPERKDRETTPEKPAYFRYLTLMAFHVFLREKIFLAFSPSSPQVDATILEVGVGGTYDSTNVVPQPIVTGVTSLGIDHVFVLGKTIPEIATQKGGIYKPGVPALAVQQPAEGLDVLTSRAKELGASSFTIVPEIEELKTIKLGLAGAHQRINASLAVGLVRSFLASPRLPPAYSSSALDASTSASLASCLIAPQPLPSRIVKGLEATRWPGRCQIERDTQSLSVRWYLDGAHTVESLQCCGEWFGQVGLGSSPNHQRVLVFNCTSGRSGLSLLGTLVRSLGKFSQAAPAFHQVVFCTNTTFSSGSSTGDLTSNAVDQKELEKLTVQHELKDAWKELTRLPEGKEVQAQVAQVQVLGSIEDAVRMIRGLAGKGEGEGEGKVDVDVDVLVTGSLHLVGGLMAVAELPL</sequence>
<comment type="pathway">
    <text evidence="4 17">Cofactor biosynthesis; tetrahydrofolylpolyglutamate biosynthesis.</text>
</comment>
<organism evidence="20 21">
    <name type="scientific">Microbotryum silenes-dioicae</name>
    <dbReference type="NCBI Taxonomy" id="796604"/>
    <lineage>
        <taxon>Eukaryota</taxon>
        <taxon>Fungi</taxon>
        <taxon>Dikarya</taxon>
        <taxon>Basidiomycota</taxon>
        <taxon>Pucciniomycotina</taxon>
        <taxon>Microbotryomycetes</taxon>
        <taxon>Microbotryales</taxon>
        <taxon>Microbotryaceae</taxon>
        <taxon>Microbotryum</taxon>
    </lineage>
</organism>
<evidence type="ECO:0000256" key="12">
    <source>
        <dbReference type="ARBA" id="ARBA00022840"/>
    </source>
</evidence>
<evidence type="ECO:0000256" key="5">
    <source>
        <dbReference type="ARBA" id="ARBA00008276"/>
    </source>
</evidence>
<evidence type="ECO:0000313" key="20">
    <source>
        <dbReference type="EMBL" id="SGY62916.1"/>
    </source>
</evidence>
<dbReference type="InterPro" id="IPR036565">
    <property type="entry name" value="Mur-like_cat_sf"/>
</dbReference>
<accession>A0A2X0P9Y6</accession>
<dbReference type="GO" id="GO:0005829">
    <property type="term" value="C:cytosol"/>
    <property type="evidence" value="ECO:0007669"/>
    <property type="project" value="TreeGrafter"/>
</dbReference>
<dbReference type="InterPro" id="IPR001645">
    <property type="entry name" value="Folylpolyglutamate_synth"/>
</dbReference>
<keyword evidence="7 17" id="KW-0554">One-carbon metabolism</keyword>
<evidence type="ECO:0000313" key="21">
    <source>
        <dbReference type="Proteomes" id="UP000249464"/>
    </source>
</evidence>
<gene>
    <name evidence="20" type="primary">BQ5605_C007g04753</name>
    <name evidence="20" type="ORF">BQ5605_C007G04753</name>
</gene>
<dbReference type="GO" id="GO:0005759">
    <property type="term" value="C:mitochondrial matrix"/>
    <property type="evidence" value="ECO:0007669"/>
    <property type="project" value="UniProtKB-SubCell"/>
</dbReference>
<dbReference type="PIRSF" id="PIRSF038895">
    <property type="entry name" value="FPGS"/>
    <property type="match status" value="1"/>
</dbReference>
<evidence type="ECO:0000256" key="2">
    <source>
        <dbReference type="ARBA" id="ARBA00004305"/>
    </source>
</evidence>
<evidence type="ECO:0000256" key="16">
    <source>
        <dbReference type="ARBA" id="ARBA00047493"/>
    </source>
</evidence>
<dbReference type="GO" id="GO:0005743">
    <property type="term" value="C:mitochondrial inner membrane"/>
    <property type="evidence" value="ECO:0007669"/>
    <property type="project" value="UniProtKB-SubCell"/>
</dbReference>
<dbReference type="PANTHER" id="PTHR11136:SF5">
    <property type="entry name" value="FOLYLPOLYGLUTAMATE SYNTHASE, MITOCHONDRIAL"/>
    <property type="match status" value="1"/>
</dbReference>
<evidence type="ECO:0000256" key="8">
    <source>
        <dbReference type="ARBA" id="ARBA00022598"/>
    </source>
</evidence>
<comment type="catalytic activity">
    <reaction evidence="16 17">
        <text>(6S)-5,6,7,8-tetrahydrofolyl-(gamma-L-Glu)(n) + L-glutamate + ATP = (6S)-5,6,7,8-tetrahydrofolyl-(gamma-L-Glu)(n+1) + ADP + phosphate + H(+)</text>
        <dbReference type="Rhea" id="RHEA:10580"/>
        <dbReference type="Rhea" id="RHEA-COMP:14738"/>
        <dbReference type="Rhea" id="RHEA-COMP:14740"/>
        <dbReference type="ChEBI" id="CHEBI:15378"/>
        <dbReference type="ChEBI" id="CHEBI:29985"/>
        <dbReference type="ChEBI" id="CHEBI:30616"/>
        <dbReference type="ChEBI" id="CHEBI:43474"/>
        <dbReference type="ChEBI" id="CHEBI:141005"/>
        <dbReference type="ChEBI" id="CHEBI:456216"/>
        <dbReference type="EC" id="6.3.2.17"/>
    </reaction>
</comment>
<feature type="binding site" evidence="18">
    <location>
        <position position="392"/>
    </location>
    <ligand>
        <name>ATP</name>
        <dbReference type="ChEBI" id="CHEBI:30616"/>
    </ligand>
</feature>
<keyword evidence="6" id="KW-0963">Cytoplasm</keyword>
<protein>
    <recommendedName>
        <fullName evidence="17">Folylpolyglutamate synthase</fullName>
        <ecNumber evidence="17">6.3.2.17</ecNumber>
    </recommendedName>
    <alternativeName>
        <fullName evidence="17">Folylpoly-gamma-glutamate synthetase</fullName>
    </alternativeName>
    <alternativeName>
        <fullName evidence="17">Tetrahydrofolylpolyglutamate synthase</fullName>
    </alternativeName>
</protein>
<keyword evidence="9 19" id="KW-0479">Metal-binding</keyword>
<dbReference type="STRING" id="796604.A0A2X0P9Y6"/>
<evidence type="ECO:0000256" key="17">
    <source>
        <dbReference type="PIRNR" id="PIRNR038895"/>
    </source>
</evidence>
<evidence type="ECO:0000256" key="11">
    <source>
        <dbReference type="ARBA" id="ARBA00022792"/>
    </source>
</evidence>
<dbReference type="NCBIfam" id="TIGR01499">
    <property type="entry name" value="folC"/>
    <property type="match status" value="1"/>
</dbReference>
<evidence type="ECO:0000256" key="7">
    <source>
        <dbReference type="ARBA" id="ARBA00022563"/>
    </source>
</evidence>
<keyword evidence="14" id="KW-0496">Mitochondrion</keyword>
<feature type="binding site" evidence="18">
    <location>
        <position position="375"/>
    </location>
    <ligand>
        <name>ATP</name>
        <dbReference type="ChEBI" id="CHEBI:30616"/>
    </ligand>
</feature>
<evidence type="ECO:0000256" key="15">
    <source>
        <dbReference type="ARBA" id="ARBA00023136"/>
    </source>
</evidence>
<comment type="similarity">
    <text evidence="5 17">Belongs to the folylpolyglutamate synthase family.</text>
</comment>
<dbReference type="GO" id="GO:0046872">
    <property type="term" value="F:metal ion binding"/>
    <property type="evidence" value="ECO:0007669"/>
    <property type="project" value="UniProtKB-KW"/>
</dbReference>
<comment type="cofactor">
    <cofactor evidence="17">
        <name>a monovalent cation</name>
        <dbReference type="ChEBI" id="CHEBI:60242"/>
    </cofactor>
    <text evidence="17">A monovalent cation.</text>
</comment>
<keyword evidence="10 18" id="KW-0547">Nucleotide-binding</keyword>
<dbReference type="EMBL" id="FQNC01000045">
    <property type="protein sequence ID" value="SGY62916.1"/>
    <property type="molecule type" value="Genomic_DNA"/>
</dbReference>
<evidence type="ECO:0000256" key="9">
    <source>
        <dbReference type="ARBA" id="ARBA00022723"/>
    </source>
</evidence>
<dbReference type="GO" id="GO:0004326">
    <property type="term" value="F:tetrahydrofolylpolyglutamate synthase activity"/>
    <property type="evidence" value="ECO:0007669"/>
    <property type="project" value="UniProtKB-EC"/>
</dbReference>
<keyword evidence="21" id="KW-1185">Reference proteome</keyword>
<name>A0A2X0P9Y6_9BASI</name>
<dbReference type="SUPFAM" id="SSF53623">
    <property type="entry name" value="MurD-like peptide ligases, catalytic domain"/>
    <property type="match status" value="1"/>
</dbReference>
<dbReference type="InterPro" id="IPR023600">
    <property type="entry name" value="Folylpolyglutamate_synth_euk"/>
</dbReference>
<evidence type="ECO:0000256" key="10">
    <source>
        <dbReference type="ARBA" id="ARBA00022741"/>
    </source>
</evidence>
<dbReference type="Gene3D" id="3.90.190.20">
    <property type="entry name" value="Mur ligase, C-terminal domain"/>
    <property type="match status" value="1"/>
</dbReference>
<keyword evidence="13 19" id="KW-0460">Magnesium</keyword>
<dbReference type="Proteomes" id="UP000249464">
    <property type="component" value="Unassembled WGS sequence"/>
</dbReference>
<dbReference type="PANTHER" id="PTHR11136">
    <property type="entry name" value="FOLYLPOLYGLUTAMATE SYNTHASE-RELATED"/>
    <property type="match status" value="1"/>
</dbReference>
<feature type="binding site" evidence="19">
    <location>
        <position position="128"/>
    </location>
    <ligand>
        <name>Mg(2+)</name>
        <dbReference type="ChEBI" id="CHEBI:18420"/>
        <label>1</label>
    </ligand>
</feature>
<dbReference type="AlphaFoldDB" id="A0A2X0P9Y6"/>
<evidence type="ECO:0000256" key="19">
    <source>
        <dbReference type="PIRSR" id="PIRSR038895-2"/>
    </source>
</evidence>
<reference evidence="20 21" key="1">
    <citation type="submission" date="2016-11" db="EMBL/GenBank/DDBJ databases">
        <authorList>
            <person name="Jaros S."/>
            <person name="Januszkiewicz K."/>
            <person name="Wedrychowicz H."/>
        </authorList>
    </citation>
    <scope>NUCLEOTIDE SEQUENCE [LARGE SCALE GENOMIC DNA]</scope>
</reference>
<comment type="function">
    <text evidence="17">Catalyzes conversion of folates to polyglutamate derivatives allowing concentration of folate compounds in the cell and the intracellular retention of these cofactors, which are important substrates for most of the folate-dependent enzymes that are involved in one-carbon transfer reactions involved in purine, pyrimidine and amino acid synthesis.</text>
</comment>
<keyword evidence="11" id="KW-0999">Mitochondrion inner membrane</keyword>
<feature type="binding site" evidence="19">
    <location>
        <position position="213"/>
    </location>
    <ligand>
        <name>Mg(2+)</name>
        <dbReference type="ChEBI" id="CHEBI:18420"/>
        <label>1</label>
    </ligand>
</feature>
<dbReference type="UniPathway" id="UPA00850"/>
<evidence type="ECO:0000256" key="13">
    <source>
        <dbReference type="ARBA" id="ARBA00022842"/>
    </source>
</evidence>
<dbReference type="FunFam" id="3.40.1190.10:FF:000009">
    <property type="entry name" value="Folylpolyglutamate synthase"/>
    <property type="match status" value="1"/>
</dbReference>
<evidence type="ECO:0000256" key="3">
    <source>
        <dbReference type="ARBA" id="ARBA00004496"/>
    </source>
</evidence>
<dbReference type="GO" id="GO:0005524">
    <property type="term" value="F:ATP binding"/>
    <property type="evidence" value="ECO:0007669"/>
    <property type="project" value="UniProtKB-KW"/>
</dbReference>
<evidence type="ECO:0000256" key="4">
    <source>
        <dbReference type="ARBA" id="ARBA00005150"/>
    </source>
</evidence>
<dbReference type="PROSITE" id="PS01012">
    <property type="entry name" value="FOLYLPOLYGLU_SYNT_2"/>
    <property type="match status" value="1"/>
</dbReference>
<keyword evidence="12 18" id="KW-0067">ATP-binding</keyword>
<evidence type="ECO:0000256" key="6">
    <source>
        <dbReference type="ARBA" id="ARBA00022490"/>
    </source>
</evidence>
<comment type="subcellular location">
    <subcellularLocation>
        <location evidence="3">Cytoplasm</location>
    </subcellularLocation>
    <subcellularLocation>
        <location evidence="1">Mitochondrion inner membrane</location>
    </subcellularLocation>
    <subcellularLocation>
        <location evidence="2">Mitochondrion matrix</location>
    </subcellularLocation>
</comment>
<evidence type="ECO:0000256" key="14">
    <source>
        <dbReference type="ARBA" id="ARBA00023128"/>
    </source>
</evidence>
<dbReference type="InterPro" id="IPR036615">
    <property type="entry name" value="Mur_ligase_C_dom_sf"/>
</dbReference>